<dbReference type="Gene3D" id="3.30.450.40">
    <property type="match status" value="1"/>
</dbReference>
<dbReference type="HAMAP" id="MF_00081">
    <property type="entry name" value="HrcA"/>
    <property type="match status" value="1"/>
</dbReference>
<accession>A0A381S7I1</accession>
<proteinExistence type="inferred from homology"/>
<dbReference type="NCBIfam" id="TIGR00331">
    <property type="entry name" value="hrcA"/>
    <property type="match status" value="1"/>
</dbReference>
<organism evidence="6">
    <name type="scientific">marine metagenome</name>
    <dbReference type="NCBI Taxonomy" id="408172"/>
    <lineage>
        <taxon>unclassified sequences</taxon>
        <taxon>metagenomes</taxon>
        <taxon>ecological metagenomes</taxon>
    </lineage>
</organism>
<dbReference type="Pfam" id="PF01628">
    <property type="entry name" value="HrcA"/>
    <property type="match status" value="1"/>
</dbReference>
<gene>
    <name evidence="6" type="ORF">METZ01_LOCUS52890</name>
</gene>
<keyword evidence="2" id="KW-0805">Transcription regulation</keyword>
<dbReference type="PIRSF" id="PIRSF005485">
    <property type="entry name" value="HrcA"/>
    <property type="match status" value="1"/>
</dbReference>
<reference evidence="6" key="1">
    <citation type="submission" date="2018-05" db="EMBL/GenBank/DDBJ databases">
        <authorList>
            <person name="Lanie J.A."/>
            <person name="Ng W.-L."/>
            <person name="Kazmierczak K.M."/>
            <person name="Andrzejewski T.M."/>
            <person name="Davidsen T.M."/>
            <person name="Wayne K.J."/>
            <person name="Tettelin H."/>
            <person name="Glass J.I."/>
            <person name="Rusch D."/>
            <person name="Podicherti R."/>
            <person name="Tsui H.-C.T."/>
            <person name="Winkler M.E."/>
        </authorList>
    </citation>
    <scope>NUCLEOTIDE SEQUENCE</scope>
</reference>
<dbReference type="AlphaFoldDB" id="A0A381S7I1"/>
<dbReference type="SUPFAM" id="SSF55781">
    <property type="entry name" value="GAF domain-like"/>
    <property type="match status" value="1"/>
</dbReference>
<dbReference type="EMBL" id="UINC01002762">
    <property type="protein sequence ID" value="SVA00036.1"/>
    <property type="molecule type" value="Genomic_DNA"/>
</dbReference>
<dbReference type="InterPro" id="IPR002571">
    <property type="entry name" value="HrcA"/>
</dbReference>
<evidence type="ECO:0000256" key="2">
    <source>
        <dbReference type="ARBA" id="ARBA00023015"/>
    </source>
</evidence>
<dbReference type="InterPro" id="IPR029016">
    <property type="entry name" value="GAF-like_dom_sf"/>
</dbReference>
<feature type="domain" description="Heat-inducible transcription repressor HrcA C-terminal" evidence="5">
    <location>
        <begin position="106"/>
        <end position="295"/>
    </location>
</feature>
<dbReference type="InterPro" id="IPR023120">
    <property type="entry name" value="WHTH_transcript_rep_HrcA_IDD"/>
</dbReference>
<evidence type="ECO:0000259" key="5">
    <source>
        <dbReference type="Pfam" id="PF01628"/>
    </source>
</evidence>
<evidence type="ECO:0000256" key="4">
    <source>
        <dbReference type="ARBA" id="ARBA00023163"/>
    </source>
</evidence>
<dbReference type="PANTHER" id="PTHR34824">
    <property type="entry name" value="HEAT-INDUCIBLE TRANSCRIPTION REPRESSOR HRCA"/>
    <property type="match status" value="1"/>
</dbReference>
<keyword evidence="1" id="KW-0678">Repressor</keyword>
<dbReference type="GO" id="GO:0003677">
    <property type="term" value="F:DNA binding"/>
    <property type="evidence" value="ECO:0007669"/>
    <property type="project" value="InterPro"/>
</dbReference>
<dbReference type="PANTHER" id="PTHR34824:SF1">
    <property type="entry name" value="HEAT-INDUCIBLE TRANSCRIPTION REPRESSOR HRCA"/>
    <property type="match status" value="1"/>
</dbReference>
<dbReference type="SUPFAM" id="SSF46785">
    <property type="entry name" value="Winged helix' DNA-binding domain"/>
    <property type="match status" value="1"/>
</dbReference>
<dbReference type="Gene3D" id="3.30.390.60">
    <property type="entry name" value="Heat-inducible transcription repressor hrca homolog, domain 3"/>
    <property type="match status" value="1"/>
</dbReference>
<keyword evidence="3" id="KW-0346">Stress response</keyword>
<keyword evidence="4" id="KW-0804">Transcription</keyword>
<dbReference type="GO" id="GO:0045892">
    <property type="term" value="P:negative regulation of DNA-templated transcription"/>
    <property type="evidence" value="ECO:0007669"/>
    <property type="project" value="TreeGrafter"/>
</dbReference>
<evidence type="ECO:0000256" key="1">
    <source>
        <dbReference type="ARBA" id="ARBA00022491"/>
    </source>
</evidence>
<name>A0A381S7I1_9ZZZZ</name>
<feature type="non-terminal residue" evidence="6">
    <location>
        <position position="297"/>
    </location>
</feature>
<evidence type="ECO:0000256" key="3">
    <source>
        <dbReference type="ARBA" id="ARBA00023016"/>
    </source>
</evidence>
<protein>
    <recommendedName>
        <fullName evidence="5">Heat-inducible transcription repressor HrcA C-terminal domain-containing protein</fullName>
    </recommendedName>
</protein>
<evidence type="ECO:0000313" key="6">
    <source>
        <dbReference type="EMBL" id="SVA00036.1"/>
    </source>
</evidence>
<dbReference type="InterPro" id="IPR036390">
    <property type="entry name" value="WH_DNA-bd_sf"/>
</dbReference>
<dbReference type="Gene3D" id="1.10.10.10">
    <property type="entry name" value="Winged helix-like DNA-binding domain superfamily/Winged helix DNA-binding domain"/>
    <property type="match status" value="1"/>
</dbReference>
<dbReference type="InterPro" id="IPR021153">
    <property type="entry name" value="HrcA_C"/>
</dbReference>
<dbReference type="InterPro" id="IPR036388">
    <property type="entry name" value="WH-like_DNA-bd_sf"/>
</dbReference>
<sequence>MSEDRKAAILRAVVQEYIESANPVGSGRVADRSGIDVSTATIRNELVLLEEEGFLVQPHTSAGRIPTEKAYRFFVDGLPGPGRLEAADREQVSAFFARSHSELELMLRDTSTLLSDLTGSPAVVLAPDRDHQEVRSLQLVGLGPHLALLVIVMANGAVEKLALEFTDDVHESTLAIATAHLSGAMIGRHMSDAPKPLRTGDPAVDHVFGAALALLADRAADLEEAFVGGAARVADVFDDVGLVQQVLNVLERQYLVVGLLRDVLDRGLSVVIGTETRVEPLNECSLVVAPYEIDGDQ</sequence>